<dbReference type="AlphaFoldDB" id="A0A5P8NZS6"/>
<keyword evidence="1" id="KW-0808">Transferase</keyword>
<name>A0A5P8NZS6_9BACT</name>
<sequence length="288" mass="33634">MCIIGSNKNKQALIEDIYENTSGIFNQRYIIVEYISFGGMSVVFKVKDIYCEYFNENKQLVIKIPIKNLLKKDDIAAFMYSEYTFLRDLNNENIVKVYDYGIDINTDIPYIVMEYLDGSLLENINLQNLKYKDKIFIFKNLHNTIRHIHKKGIIHADITPKNITVVHNKFITLFDFGISKRINTEKKMELDYNQAKAYNPKYSAPEIINGGKPTVESDLFSLALVLYEIFTTNLPFNINSLELEKKPLTFLNCPKQIPFILKIWFVKNLNINPKKRTNKLSILHKVII</sequence>
<keyword evidence="7" id="KW-1185">Reference proteome</keyword>
<evidence type="ECO:0000256" key="1">
    <source>
        <dbReference type="ARBA" id="ARBA00022679"/>
    </source>
</evidence>
<keyword evidence="3 6" id="KW-0418">Kinase</keyword>
<dbReference type="GO" id="GO:0005829">
    <property type="term" value="C:cytosol"/>
    <property type="evidence" value="ECO:0007669"/>
    <property type="project" value="TreeGrafter"/>
</dbReference>
<dbReference type="KEGG" id="sulg:FJR48_04090"/>
<dbReference type="EMBL" id="CP043617">
    <property type="protein sequence ID" value="QFR48943.1"/>
    <property type="molecule type" value="Genomic_DNA"/>
</dbReference>
<dbReference type="PROSITE" id="PS50011">
    <property type="entry name" value="PROTEIN_KINASE_DOM"/>
    <property type="match status" value="1"/>
</dbReference>
<dbReference type="Gene3D" id="3.30.200.20">
    <property type="entry name" value="Phosphorylase Kinase, domain 1"/>
    <property type="match status" value="1"/>
</dbReference>
<dbReference type="GO" id="GO:0005776">
    <property type="term" value="C:autophagosome"/>
    <property type="evidence" value="ECO:0007669"/>
    <property type="project" value="TreeGrafter"/>
</dbReference>
<proteinExistence type="predicted"/>
<dbReference type="PANTHER" id="PTHR24348">
    <property type="entry name" value="SERINE/THREONINE-PROTEIN KINASE UNC-51-RELATED"/>
    <property type="match status" value="1"/>
</dbReference>
<reference evidence="6 7" key="1">
    <citation type="submission" date="2019-09" db="EMBL/GenBank/DDBJ databases">
        <title>Sulfurimonas gotlandica sp. nov., a chemoautotrophic and psychrotolerant epsilonproteobacterium isolated from a pelagic redoxcline, and an emended description of the genus Sulfurimonas.</title>
        <authorList>
            <person name="Wang S."/>
            <person name="Jiang L."/>
            <person name="Shao S."/>
        </authorList>
    </citation>
    <scope>NUCLEOTIDE SEQUENCE [LARGE SCALE GENOMIC DNA]</scope>
    <source>
        <strain evidence="6 7">GYSZ_1</strain>
    </source>
</reference>
<gene>
    <name evidence="6" type="ORF">FJR48_04090</name>
</gene>
<dbReference type="OrthoDB" id="9801841at2"/>
<dbReference type="SUPFAM" id="SSF56112">
    <property type="entry name" value="Protein kinase-like (PK-like)"/>
    <property type="match status" value="1"/>
</dbReference>
<evidence type="ECO:0000313" key="7">
    <source>
        <dbReference type="Proteomes" id="UP000326944"/>
    </source>
</evidence>
<dbReference type="Pfam" id="PF00069">
    <property type="entry name" value="Pkinase"/>
    <property type="match status" value="1"/>
</dbReference>
<dbReference type="Gene3D" id="1.10.510.10">
    <property type="entry name" value="Transferase(Phosphotransferase) domain 1"/>
    <property type="match status" value="1"/>
</dbReference>
<accession>A0A5P8NZS6</accession>
<evidence type="ECO:0000259" key="5">
    <source>
        <dbReference type="PROSITE" id="PS50011"/>
    </source>
</evidence>
<dbReference type="InterPro" id="IPR045269">
    <property type="entry name" value="Atg1-like"/>
</dbReference>
<dbReference type="GO" id="GO:0000407">
    <property type="term" value="C:phagophore assembly site"/>
    <property type="evidence" value="ECO:0007669"/>
    <property type="project" value="TreeGrafter"/>
</dbReference>
<evidence type="ECO:0000313" key="6">
    <source>
        <dbReference type="EMBL" id="QFR48943.1"/>
    </source>
</evidence>
<organism evidence="6 7">
    <name type="scientific">Sulfurimonas lithotrophica</name>
    <dbReference type="NCBI Taxonomy" id="2590022"/>
    <lineage>
        <taxon>Bacteria</taxon>
        <taxon>Pseudomonadati</taxon>
        <taxon>Campylobacterota</taxon>
        <taxon>Epsilonproteobacteria</taxon>
        <taxon>Campylobacterales</taxon>
        <taxon>Sulfurimonadaceae</taxon>
        <taxon>Sulfurimonas</taxon>
    </lineage>
</organism>
<dbReference type="GO" id="GO:0005524">
    <property type="term" value="F:ATP binding"/>
    <property type="evidence" value="ECO:0007669"/>
    <property type="project" value="UniProtKB-KW"/>
</dbReference>
<dbReference type="PANTHER" id="PTHR24348:SF22">
    <property type="entry name" value="NON-SPECIFIC SERINE_THREONINE PROTEIN KINASE"/>
    <property type="match status" value="1"/>
</dbReference>
<evidence type="ECO:0000256" key="3">
    <source>
        <dbReference type="ARBA" id="ARBA00022777"/>
    </source>
</evidence>
<evidence type="ECO:0000256" key="2">
    <source>
        <dbReference type="ARBA" id="ARBA00022741"/>
    </source>
</evidence>
<dbReference type="CDD" id="cd14014">
    <property type="entry name" value="STKc_PknB_like"/>
    <property type="match status" value="1"/>
</dbReference>
<dbReference type="Proteomes" id="UP000326944">
    <property type="component" value="Chromosome"/>
</dbReference>
<evidence type="ECO:0000256" key="4">
    <source>
        <dbReference type="ARBA" id="ARBA00022840"/>
    </source>
</evidence>
<protein>
    <submittedName>
        <fullName evidence="6">Serine/threonine protein kinase</fullName>
    </submittedName>
</protein>
<dbReference type="InterPro" id="IPR000719">
    <property type="entry name" value="Prot_kinase_dom"/>
</dbReference>
<keyword evidence="4" id="KW-0067">ATP-binding</keyword>
<dbReference type="GO" id="GO:0004674">
    <property type="term" value="F:protein serine/threonine kinase activity"/>
    <property type="evidence" value="ECO:0007669"/>
    <property type="project" value="UniProtKB-KW"/>
</dbReference>
<feature type="domain" description="Protein kinase" evidence="5">
    <location>
        <begin position="29"/>
        <end position="287"/>
    </location>
</feature>
<dbReference type="GO" id="GO:0016020">
    <property type="term" value="C:membrane"/>
    <property type="evidence" value="ECO:0007669"/>
    <property type="project" value="TreeGrafter"/>
</dbReference>
<dbReference type="InterPro" id="IPR011009">
    <property type="entry name" value="Kinase-like_dom_sf"/>
</dbReference>
<keyword evidence="2" id="KW-0547">Nucleotide-binding</keyword>
<keyword evidence="6" id="KW-0723">Serine/threonine-protein kinase</keyword>
<dbReference type="RefSeq" id="WP_152306886.1">
    <property type="nucleotide sequence ID" value="NZ_CP043617.1"/>
</dbReference>